<dbReference type="PANTHER" id="PTHR38467">
    <property type="match status" value="1"/>
</dbReference>
<dbReference type="RefSeq" id="WP_121939289.1">
    <property type="nucleotide sequence ID" value="NZ_REFR01000012.1"/>
</dbReference>
<dbReference type="InterPro" id="IPR027417">
    <property type="entry name" value="P-loop_NTPase"/>
</dbReference>
<dbReference type="Gene3D" id="1.10.8.730">
    <property type="match status" value="1"/>
</dbReference>
<dbReference type="SUPFAM" id="SSF52540">
    <property type="entry name" value="P-loop containing nucleoside triphosphate hydrolases"/>
    <property type="match status" value="1"/>
</dbReference>
<dbReference type="AlphaFoldDB" id="A0A3M0CE79"/>
<evidence type="ECO:0000259" key="1">
    <source>
        <dbReference type="Pfam" id="PF19044"/>
    </source>
</evidence>
<comment type="caution">
    <text evidence="2">The sequence shown here is derived from an EMBL/GenBank/DDBJ whole genome shotgun (WGS) entry which is preliminary data.</text>
</comment>
<dbReference type="Pfam" id="PF11130">
    <property type="entry name" value="TraC_F_IV"/>
    <property type="match status" value="1"/>
</dbReference>
<keyword evidence="3" id="KW-1185">Reference proteome</keyword>
<dbReference type="GO" id="GO:0005524">
    <property type="term" value="F:ATP binding"/>
    <property type="evidence" value="ECO:0007669"/>
    <property type="project" value="UniProtKB-KW"/>
</dbReference>
<dbReference type="PANTHER" id="PTHR38467:SF1">
    <property type="entry name" value="CONJUGATIVE TRANSFER: ASSEMBLY"/>
    <property type="match status" value="1"/>
</dbReference>
<sequence length="844" mass="94982">MLDWLLGADGGAKRSDWTDMVERETLSRFLPYAFYDEHAEIYHLTDGSVGYFWEISPVAYGSGPIIQAVTRLLNLDLPQTAHAQFCLFADPYIEPYLRDYQRIKLRQERIVQDNVRSYVNFWRENERGMTQMRGVPLRNFRAFICLKTDRPMEPDTIGGIKQSLEKFGVRSVPAEGDNGLAAILRRLFSDIREYRAGTVDGQKPLRKQLLDGGAVYDFSGKTARIGAQYGRCFTPRALPKQISAETVNRLFGGIMGVMDDIAQITVPFLYVVTVFFRQTKSEITTKAQITGAQKGGAKFSFELERRVEEFQWTTSQLEAGEKFLRFVPIMWLFGSSEDEAREAVTRAKDMWEDLGFAVQDESYLNKILFLMCLPFGFYDDGKNLQLLERDFIAPISTLANLIPVQADFRGAGKPAIPFVGRKGQVITLDLFHTIMNNHNYLVAATSGAGKSFLLNYLTFQYYAQSYKIRIIDLGYSYQKLCSIIGGRFLDVGEEFGLCFNPFDFKSRDDEDHKLNLQTAQHALALMSSSASGRDLDEESINLLRMATRWVIKTGKGVQGVDAAREFLATFPAHAEEEVEQTGVYDFLIEKARTLAFNLAPFCSEGEYGRYFNGKSTFDIHEDDFVVLELDRLRQFPQLFSVVVLQLMNAVTQDLYLGDRSCPTLILFDEAAEFLKDNLAGGRARNFQSVIEAGYRRARKYGGAFGVVVQSLLDLEDFGSVGQVILDNAATKFLLQADTYGKAAQKKIVDLEGFALDLLKSVTNNKPRYSEVMIISPLGIGIGRLLVDPHTYYMFSTAAEDVARYAKLIDLGLTPAEAIEALVDRRDTALLAKRIPAPHTPEAGE</sequence>
<name>A0A3M0CE79_9PROT</name>
<proteinExistence type="predicted"/>
<dbReference type="InterPro" id="IPR025955">
    <property type="entry name" value="TraC/Conjuga_ATPase"/>
</dbReference>
<organism evidence="2 3">
    <name type="scientific">Eilatimonas milleporae</name>
    <dbReference type="NCBI Taxonomy" id="911205"/>
    <lineage>
        <taxon>Bacteria</taxon>
        <taxon>Pseudomonadati</taxon>
        <taxon>Pseudomonadota</taxon>
        <taxon>Alphaproteobacteria</taxon>
        <taxon>Kordiimonadales</taxon>
        <taxon>Kordiimonadaceae</taxon>
        <taxon>Eilatimonas</taxon>
    </lineage>
</organism>
<evidence type="ECO:0000313" key="3">
    <source>
        <dbReference type="Proteomes" id="UP000271227"/>
    </source>
</evidence>
<evidence type="ECO:0000313" key="2">
    <source>
        <dbReference type="EMBL" id="RMB05046.1"/>
    </source>
</evidence>
<dbReference type="InParanoid" id="A0A3M0CE79"/>
<dbReference type="EMBL" id="REFR01000012">
    <property type="protein sequence ID" value="RMB05046.1"/>
    <property type="molecule type" value="Genomic_DNA"/>
</dbReference>
<protein>
    <submittedName>
        <fullName evidence="2">Conjugal transfer ATP-binding protein TraC</fullName>
    </submittedName>
</protein>
<dbReference type="Gene3D" id="3.40.50.300">
    <property type="entry name" value="P-loop containing nucleotide triphosphate hydrolases"/>
    <property type="match status" value="1"/>
</dbReference>
<dbReference type="OrthoDB" id="9816422at2"/>
<dbReference type="Pfam" id="PF19044">
    <property type="entry name" value="P-loop_TraG"/>
    <property type="match status" value="1"/>
</dbReference>
<keyword evidence="2" id="KW-0547">Nucleotide-binding</keyword>
<dbReference type="CDD" id="cd01127">
    <property type="entry name" value="TrwB_TraG_TraD_VirD4"/>
    <property type="match status" value="1"/>
</dbReference>
<gene>
    <name evidence="2" type="ORF">BXY39_2625</name>
</gene>
<accession>A0A3M0CE79</accession>
<feature type="domain" description="TraG P-loop" evidence="1">
    <location>
        <begin position="432"/>
        <end position="821"/>
    </location>
</feature>
<dbReference type="InterPro" id="IPR043964">
    <property type="entry name" value="P-loop_TraG"/>
</dbReference>
<reference evidence="2 3" key="1">
    <citation type="submission" date="2018-10" db="EMBL/GenBank/DDBJ databases">
        <title>Genomic Encyclopedia of Archaeal and Bacterial Type Strains, Phase II (KMG-II): from individual species to whole genera.</title>
        <authorList>
            <person name="Goeker M."/>
        </authorList>
    </citation>
    <scope>NUCLEOTIDE SEQUENCE [LARGE SCALE GENOMIC DNA]</scope>
    <source>
        <strain evidence="2 3">DSM 25217</strain>
    </source>
</reference>
<dbReference type="InterPro" id="IPR053155">
    <property type="entry name" value="F-pilin_assembly_TraC"/>
</dbReference>
<keyword evidence="2" id="KW-0067">ATP-binding</keyword>
<dbReference type="Proteomes" id="UP000271227">
    <property type="component" value="Unassembled WGS sequence"/>
</dbReference>